<organism evidence="4 5">
    <name type="scientific">Maribacter stanieri</name>
    <dbReference type="NCBI Taxonomy" id="440514"/>
    <lineage>
        <taxon>Bacteria</taxon>
        <taxon>Pseudomonadati</taxon>
        <taxon>Bacteroidota</taxon>
        <taxon>Flavobacteriia</taxon>
        <taxon>Flavobacteriales</taxon>
        <taxon>Flavobacteriaceae</taxon>
        <taxon>Maribacter</taxon>
    </lineage>
</organism>
<feature type="transmembrane region" description="Helical" evidence="2">
    <location>
        <begin position="16"/>
        <end position="36"/>
    </location>
</feature>
<accession>A0A1I6I2S2</accession>
<name>A0A1I6I2S2_9FLAO</name>
<keyword evidence="2" id="KW-0472">Membrane</keyword>
<dbReference type="PANTHER" id="PTHR10098:SF108">
    <property type="entry name" value="TETRATRICOPEPTIDE REPEAT PROTEIN 28"/>
    <property type="match status" value="1"/>
</dbReference>
<dbReference type="Gene3D" id="1.25.40.10">
    <property type="entry name" value="Tetratricopeptide repeat domain"/>
    <property type="match status" value="2"/>
</dbReference>
<dbReference type="InterPro" id="IPR024983">
    <property type="entry name" value="CHAT_dom"/>
</dbReference>
<dbReference type="AlphaFoldDB" id="A0A1I6I2S2"/>
<reference evidence="5" key="1">
    <citation type="submission" date="2016-10" db="EMBL/GenBank/DDBJ databases">
        <authorList>
            <person name="Varghese N."/>
            <person name="Submissions S."/>
        </authorList>
    </citation>
    <scope>NUCLEOTIDE SEQUENCE [LARGE SCALE GENOMIC DNA]</scope>
    <source>
        <strain evidence="5">DSM 19891</strain>
    </source>
</reference>
<gene>
    <name evidence="4" type="ORF">SAMN04488010_1043</name>
</gene>
<dbReference type="PROSITE" id="PS50005">
    <property type="entry name" value="TPR"/>
    <property type="match status" value="1"/>
</dbReference>
<dbReference type="SMART" id="SM00028">
    <property type="entry name" value="TPR"/>
    <property type="match status" value="4"/>
</dbReference>
<keyword evidence="1" id="KW-0802">TPR repeat</keyword>
<feature type="repeat" description="TPR" evidence="1">
    <location>
        <begin position="296"/>
        <end position="329"/>
    </location>
</feature>
<keyword evidence="5" id="KW-1185">Reference proteome</keyword>
<feature type="domain" description="CHAT" evidence="3">
    <location>
        <begin position="626"/>
        <end position="905"/>
    </location>
</feature>
<dbReference type="PANTHER" id="PTHR10098">
    <property type="entry name" value="RAPSYN-RELATED"/>
    <property type="match status" value="1"/>
</dbReference>
<proteinExistence type="predicted"/>
<dbReference type="InterPro" id="IPR011990">
    <property type="entry name" value="TPR-like_helical_dom_sf"/>
</dbReference>
<dbReference type="Pfam" id="PF12770">
    <property type="entry name" value="CHAT"/>
    <property type="match status" value="1"/>
</dbReference>
<evidence type="ECO:0000259" key="3">
    <source>
        <dbReference type="Pfam" id="PF12770"/>
    </source>
</evidence>
<dbReference type="STRING" id="440514.SAMN04488010_1043"/>
<evidence type="ECO:0000313" key="4">
    <source>
        <dbReference type="EMBL" id="SFR61032.1"/>
    </source>
</evidence>
<keyword evidence="2" id="KW-0812">Transmembrane</keyword>
<evidence type="ECO:0000256" key="2">
    <source>
        <dbReference type="SAM" id="Phobius"/>
    </source>
</evidence>
<dbReference type="InterPro" id="IPR019734">
    <property type="entry name" value="TPR_rpt"/>
</dbReference>
<dbReference type="EMBL" id="FOYX01000001">
    <property type="protein sequence ID" value="SFR61032.1"/>
    <property type="molecule type" value="Genomic_DNA"/>
</dbReference>
<dbReference type="Proteomes" id="UP000199462">
    <property type="component" value="Unassembled WGS sequence"/>
</dbReference>
<dbReference type="RefSeq" id="WP_091901924.1">
    <property type="nucleotide sequence ID" value="NZ_FOYX01000001.1"/>
</dbReference>
<keyword evidence="2" id="KW-1133">Transmembrane helix</keyword>
<sequence>MSIQSLMIAFNLRIEGYLIIKNFNLIVFAFFVIIVAKAQDKTENLDLIYEKGYEHFYINKDSALFYFDLMETYALDDIESIIDAKTAKAEVLEYHRDLSELDSTLIELDSLFKTHYNFITNVDDGIFYRVHFAYQKGNYYYITNRFEKSRVFFNEIINIIEQQPKKLMDVDLHTYLSTAYGYLAKMYSNEGKLNLARKYYERNIRNLKKNNSEDKSSLHANYNLLAEVLKRQKNYEEANSFLFKTYRFNIKNSKDNDLLTVLNIAQNYNSLSQSDSAKYYVNIARSLLKKNDPEESSFYQVSAETQQKNGNYDLALKEFQKALTLVSTNWGGNSSFKKAHILNKIGLLQNQYQYYHKALNTYDKAILLLSNSSSENSQNKLFQVYRNKAIVLNTLNTSESHLSAFNTTDLSIKILDDLKTGFLNNNDKLRLIENAFPLFESGLIAAHSLYESSKNDYYIEEAFRYFEKSKSVLLLEALLSSQATTFAKIPKEKVTYENQLKSEITNIEKELSSSRNIEVGLEDKLFNLRQEHINLIVDLETNYPAYYDLKYNNKIQTLTEVQDNLTENDLFISYFYGNQNIYTIAISKNDKFFHSITITEELENHISEVHAMLSNAKSNPDLLSKLSHKLYQKILGPILKLHPQERIILAPDGLLNYIPFGSLVTNERERRYLIEDKIISYVNSATLWTQLNGKKQNSAKLLAFAPSFDANIPSDDSRSQLLGNLPHNRNEVQQILTSFSGKSFIDDQATLQNFTATLSDYSVLHLATHAVFDDKNPEYSYLAFTPNTASDDLLFVKDLYNLTLNASLVTLSGCESGIGELKRGEGFLSLARGFFYSGAASITSTLWKINDNSSSDLMGNFYLNLADGKAKDESLREAKLTFLEKNKENGLSHPYWWSGYIIQGNTKPLVSSSKWQWILYGSIVILLLFLGRKQLVQLFK</sequence>
<dbReference type="SUPFAM" id="SSF48452">
    <property type="entry name" value="TPR-like"/>
    <property type="match status" value="1"/>
</dbReference>
<evidence type="ECO:0000313" key="5">
    <source>
        <dbReference type="Proteomes" id="UP000199462"/>
    </source>
</evidence>
<evidence type="ECO:0000256" key="1">
    <source>
        <dbReference type="PROSITE-ProRule" id="PRU00339"/>
    </source>
</evidence>
<protein>
    <submittedName>
        <fullName evidence="4">CHAT domain-containing protein</fullName>
    </submittedName>
</protein>